<name>A0ABX7X6F7_9GAMM</name>
<sequence>MSHPPSSLGLRILWLCLILLLLPALANAAPVLSLEPFDFGIRDGSEPFGEITKDATDGSFKITACDDAEDKQLAGADCGGDNGVVRTQDSVINVWSVTANGGDATIPEGAPIVSNVIFEQIITPSANAVVSFKEMPVVCLPIAGGGTNPPSSIVTDPATGVSTMTCNLGAFSEGKQRSFSTYTKISGYSLNGSDYSSTQRVYTKDNSADPDVFDPIGPIKISASPAYDLSFGRFAANHIASYDLGTGRGLEKGWVMYSTLRLAADRKTGVEAITQPLDLEYKLTATVAKTDANNQPYIEAYVPEYTIVGCGANGSGWATEVRGIDNYPPHTLLSVLNSGTCTYERDDPLNVKSNYNFTIQGIDLSGNKYPERTYGGSDLKAGPYYVMDHAVALFFPFRTIDLSDGVENGVGRLQVYSQIDDFDPEGISGVSNYGDEFEPGYNGTLMGTAAQPLRSNNIIDAPLQLTVTGGFAKYIRAYGTDAGYAGYLPGQYGRDDATVEPGQSYIALVIHSNNGSATLTNPAVCDVFDNTTQQLVDSGQNGRATPGRYAYINSHTSQGFDHRNYQVEFGHVDLIGDNVLDKNNDGVRDFNSQTGRYEGKWDVQKAAASRCGDNDLPVGGWFANAEAVPGGVDAVNIVRVRWVGGANTDLGLEAAQSIQLIVPLKARDKFNGGPYGGQDIPVGTVFADMASARNDQLWNGAWLANNYTPSPANGSGDGERVTLTRLMGNLNSQSLLPVAASGVNGVTLAGQPVVFKVDTSVTSNLPEPSSATNVKIINVLPPTATYNNTCTLEQAGGTPAHIVEFNKNKDGGDALGYTRLIWNLGDVKANTTIPPRIICADSDPLAPDGSSLVNYAELRADNLITSLSARSDTHTITLQQAGEMRVSKRVDIPLDDQNDDQVYTIAWSNFSASVSIKKPVVIDVFSFNGDNRDSLSGRNPPSAFTGEFYLTGEPTITWINNSVPGGAEQPIGIWKYTADAPETISYDPNVNASTWCLVTEFGNASCPADFKSVTAIRFESNYDLALDGNPRQGMRAVYTMQAGDPDAAPDLTKINQPGAIYTNRFGFGSASFQNGQYLRSNNVSVQVAAYSIGDFIFADNNGNGRYDEGVDAPARMV</sequence>
<dbReference type="RefSeq" id="WP_210227234.1">
    <property type="nucleotide sequence ID" value="NZ_CP072800.1"/>
</dbReference>
<feature type="chain" id="PRO_5045384025" evidence="1">
    <location>
        <begin position="29"/>
        <end position="1117"/>
    </location>
</feature>
<gene>
    <name evidence="2" type="ORF">J8380_00905</name>
</gene>
<keyword evidence="1" id="KW-0732">Signal</keyword>
<feature type="signal peptide" evidence="1">
    <location>
        <begin position="1"/>
        <end position="28"/>
    </location>
</feature>
<protein>
    <submittedName>
        <fullName evidence="2">Uncharacterized protein</fullName>
    </submittedName>
</protein>
<evidence type="ECO:0000256" key="1">
    <source>
        <dbReference type="SAM" id="SignalP"/>
    </source>
</evidence>
<proteinExistence type="predicted"/>
<accession>A0ABX7X6F7</accession>
<dbReference type="EMBL" id="CP072800">
    <property type="protein sequence ID" value="QTR50178.1"/>
    <property type="molecule type" value="Genomic_DNA"/>
</dbReference>
<evidence type="ECO:0000313" key="3">
    <source>
        <dbReference type="Proteomes" id="UP000672027"/>
    </source>
</evidence>
<dbReference type="Proteomes" id="UP000672027">
    <property type="component" value="Chromosome"/>
</dbReference>
<reference evidence="2 3" key="1">
    <citation type="submission" date="2021-04" db="EMBL/GenBank/DDBJ databases">
        <title>Genomics, taxonomy and metabolism of representatives of sulfur bacteria of the genus Thiothrix: Thiothrix fructosivorans QT, Thiothrix unzii A1T and three new species, Thiothrix subterranea sp. nov., Thiothrix litoralis sp. nov. and 'Candidatus Thiothrix anitrata' sp. nov.</title>
        <authorList>
            <person name="Ravin N.V."/>
            <person name="Smolyakov D."/>
            <person name="Rudenko T.S."/>
            <person name="Mardanov A.V."/>
            <person name="Beletsky A.V."/>
            <person name="Markov N.D."/>
            <person name="Fomenkov A.I."/>
            <person name="Roberts R.J."/>
            <person name="Karnachuk O.V."/>
            <person name="Novikov A."/>
            <person name="Grabovich M.Y."/>
        </authorList>
    </citation>
    <scope>NUCLEOTIDE SEQUENCE [LARGE SCALE GENOMIC DNA]</scope>
    <source>
        <strain evidence="2 3">A52</strain>
    </source>
</reference>
<keyword evidence="3" id="KW-1185">Reference proteome</keyword>
<evidence type="ECO:0000313" key="2">
    <source>
        <dbReference type="EMBL" id="QTR50178.1"/>
    </source>
</evidence>
<organism evidence="2 3">
    <name type="scientific">Candidatus Thiothrix anitrata</name>
    <dbReference type="NCBI Taxonomy" id="2823902"/>
    <lineage>
        <taxon>Bacteria</taxon>
        <taxon>Pseudomonadati</taxon>
        <taxon>Pseudomonadota</taxon>
        <taxon>Gammaproteobacteria</taxon>
        <taxon>Thiotrichales</taxon>
        <taxon>Thiotrichaceae</taxon>
        <taxon>Thiothrix</taxon>
    </lineage>
</organism>